<accession>A0A7U6GIE6</accession>
<gene>
    <name evidence="2" type="ORF">TBH_C1252</name>
</gene>
<dbReference type="GO" id="GO:0016787">
    <property type="term" value="F:hydrolase activity"/>
    <property type="evidence" value="ECO:0007669"/>
    <property type="project" value="UniProtKB-KW"/>
</dbReference>
<dbReference type="InterPro" id="IPR022445">
    <property type="entry name" value="Sortase_proteobact_type"/>
</dbReference>
<dbReference type="InterPro" id="IPR023365">
    <property type="entry name" value="Sortase_dom-sf"/>
</dbReference>
<evidence type="ECO:0000256" key="1">
    <source>
        <dbReference type="ARBA" id="ARBA00022801"/>
    </source>
</evidence>
<protein>
    <submittedName>
        <fullName evidence="2">Sortase A</fullName>
    </submittedName>
</protein>
<dbReference type="SUPFAM" id="SSF63817">
    <property type="entry name" value="Sortase"/>
    <property type="match status" value="1"/>
</dbReference>
<reference evidence="2 3" key="1">
    <citation type="journal article" date="2014" name="PLoS ONE">
        <title>Physiological and genomic features of a novel sulfur-oxidizing gammaproteobacterium belonging to a previously uncultivated symbiotic lineage isolated from a hydrothermal vent.</title>
        <authorList>
            <person name="Nunoura T."/>
            <person name="Takaki Y."/>
            <person name="Kazama H."/>
            <person name="Kakuta J."/>
            <person name="Shimamura S."/>
            <person name="Makita H."/>
            <person name="Hirai M."/>
            <person name="Miyazaki M."/>
            <person name="Takai K."/>
        </authorList>
    </citation>
    <scope>NUCLEOTIDE SEQUENCE [LARGE SCALE GENOMIC DNA]</scope>
    <source>
        <strain evidence="2 3">Hiromi1</strain>
    </source>
</reference>
<evidence type="ECO:0000313" key="2">
    <source>
        <dbReference type="EMBL" id="BAO44177.1"/>
    </source>
</evidence>
<dbReference type="Proteomes" id="UP000031631">
    <property type="component" value="Chromosome"/>
</dbReference>
<dbReference type="Gene3D" id="2.40.260.10">
    <property type="entry name" value="Sortase"/>
    <property type="match status" value="1"/>
</dbReference>
<dbReference type="NCBIfam" id="TIGR01076">
    <property type="entry name" value="sortase_fam"/>
    <property type="match status" value="1"/>
</dbReference>
<keyword evidence="3" id="KW-1185">Reference proteome</keyword>
<dbReference type="EMBL" id="AP012273">
    <property type="protein sequence ID" value="BAO44177.1"/>
    <property type="molecule type" value="Genomic_DNA"/>
</dbReference>
<dbReference type="CDD" id="cd05828">
    <property type="entry name" value="Sortase_D_1"/>
    <property type="match status" value="1"/>
</dbReference>
<dbReference type="InterPro" id="IPR005754">
    <property type="entry name" value="Sortase"/>
</dbReference>
<sequence length="186" mass="20783">MRKWLLSGLLLASGLVFGQGLWIHAKAKLAQYLIADAWEQRLAGVEKPRPWSWADTWPVARLQAPRLGVDQYVLAGATGRTLAFGPGLVPGTALPEEAGNSVISGHRDTHFRWLRNLHQGDELMVQDANGRPWRYRVQHLEVVNQADTRILRQDGSNSLHLVTCYPFDALVPGGPLRYVVTAERVF</sequence>
<dbReference type="Pfam" id="PF04203">
    <property type="entry name" value="Sortase"/>
    <property type="match status" value="1"/>
</dbReference>
<dbReference type="KEGG" id="tbn:TBH_C1252"/>
<organism evidence="2 3">
    <name type="scientific">Thiolapillus brandeum</name>
    <dbReference type="NCBI Taxonomy" id="1076588"/>
    <lineage>
        <taxon>Bacteria</taxon>
        <taxon>Pseudomonadati</taxon>
        <taxon>Pseudomonadota</taxon>
        <taxon>Gammaproteobacteria</taxon>
        <taxon>Chromatiales</taxon>
        <taxon>Sedimenticolaceae</taxon>
        <taxon>Thiolapillus</taxon>
    </lineage>
</organism>
<dbReference type="NCBIfam" id="TIGR03784">
    <property type="entry name" value="marine_sortase"/>
    <property type="match status" value="1"/>
</dbReference>
<dbReference type="AlphaFoldDB" id="A0A7U6GIE6"/>
<dbReference type="InterPro" id="IPR041999">
    <property type="entry name" value="Sortase_D_1"/>
</dbReference>
<dbReference type="RefSeq" id="WP_041066710.1">
    <property type="nucleotide sequence ID" value="NZ_AP012273.1"/>
</dbReference>
<keyword evidence="1" id="KW-0378">Hydrolase</keyword>
<evidence type="ECO:0000313" key="3">
    <source>
        <dbReference type="Proteomes" id="UP000031631"/>
    </source>
</evidence>
<dbReference type="OrthoDB" id="9790661at2"/>
<proteinExistence type="predicted"/>
<name>A0A7U6GIE6_9GAMM</name>